<feature type="domain" description="Protein kinase" evidence="6">
    <location>
        <begin position="1"/>
        <end position="225"/>
    </location>
</feature>
<protein>
    <recommendedName>
        <fullName evidence="6">Protein kinase domain-containing protein</fullName>
    </recommendedName>
</protein>
<dbReference type="GO" id="GO:0004674">
    <property type="term" value="F:protein serine/threonine kinase activity"/>
    <property type="evidence" value="ECO:0007669"/>
    <property type="project" value="UniProtKB-KW"/>
</dbReference>
<evidence type="ECO:0000256" key="1">
    <source>
        <dbReference type="ARBA" id="ARBA00022527"/>
    </source>
</evidence>
<reference evidence="7" key="1">
    <citation type="submission" date="2016-10" db="EMBL/GenBank/DDBJ databases">
        <authorList>
            <person name="Benchimol M."/>
            <person name="Almeida L.G."/>
            <person name="Vasconcelos A.T."/>
            <person name="Perreira-Neves A."/>
            <person name="Rosa I.A."/>
            <person name="Tasca T."/>
            <person name="Bogo M.R."/>
            <person name="de Souza W."/>
        </authorList>
    </citation>
    <scope>NUCLEOTIDE SEQUENCE [LARGE SCALE GENOMIC DNA]</scope>
    <source>
        <strain evidence="7">K</strain>
    </source>
</reference>
<dbReference type="Pfam" id="PF00069">
    <property type="entry name" value="Pkinase"/>
    <property type="match status" value="1"/>
</dbReference>
<evidence type="ECO:0000313" key="7">
    <source>
        <dbReference type="EMBL" id="OHT10915.1"/>
    </source>
</evidence>
<evidence type="ECO:0000313" key="8">
    <source>
        <dbReference type="Proteomes" id="UP000179807"/>
    </source>
</evidence>
<dbReference type="InterPro" id="IPR008271">
    <property type="entry name" value="Ser/Thr_kinase_AS"/>
</dbReference>
<dbReference type="PANTHER" id="PTHR24058">
    <property type="entry name" value="DUAL SPECIFICITY PROTEIN KINASE"/>
    <property type="match status" value="1"/>
</dbReference>
<dbReference type="RefSeq" id="XP_068364051.1">
    <property type="nucleotide sequence ID" value="XM_068500883.1"/>
</dbReference>
<dbReference type="GO" id="GO:0005524">
    <property type="term" value="F:ATP binding"/>
    <property type="evidence" value="ECO:0007669"/>
    <property type="project" value="UniProtKB-KW"/>
</dbReference>
<gene>
    <name evidence="7" type="ORF">TRFO_19591</name>
</gene>
<keyword evidence="5" id="KW-0067">ATP-binding</keyword>
<keyword evidence="1" id="KW-0723">Serine/threonine-protein kinase</keyword>
<evidence type="ECO:0000256" key="5">
    <source>
        <dbReference type="ARBA" id="ARBA00022840"/>
    </source>
</evidence>
<dbReference type="OrthoDB" id="5979581at2759"/>
<evidence type="ECO:0000256" key="4">
    <source>
        <dbReference type="ARBA" id="ARBA00022777"/>
    </source>
</evidence>
<evidence type="ECO:0000256" key="2">
    <source>
        <dbReference type="ARBA" id="ARBA00022679"/>
    </source>
</evidence>
<dbReference type="GO" id="GO:0004713">
    <property type="term" value="F:protein tyrosine kinase activity"/>
    <property type="evidence" value="ECO:0007669"/>
    <property type="project" value="TreeGrafter"/>
</dbReference>
<evidence type="ECO:0000256" key="3">
    <source>
        <dbReference type="ARBA" id="ARBA00022741"/>
    </source>
</evidence>
<dbReference type="InterPro" id="IPR050494">
    <property type="entry name" value="Ser_Thr_dual-spec_kinase"/>
</dbReference>
<evidence type="ECO:0000259" key="6">
    <source>
        <dbReference type="PROSITE" id="PS50011"/>
    </source>
</evidence>
<dbReference type="AlphaFoldDB" id="A0A1J4KI79"/>
<dbReference type="InterPro" id="IPR000719">
    <property type="entry name" value="Prot_kinase_dom"/>
</dbReference>
<name>A0A1J4KI79_9EUKA</name>
<keyword evidence="3" id="KW-0547">Nucleotide-binding</keyword>
<dbReference type="SUPFAM" id="SSF56112">
    <property type="entry name" value="Protein kinase-like (PK-like)"/>
    <property type="match status" value="1"/>
</dbReference>
<dbReference type="PROSITE" id="PS50011">
    <property type="entry name" value="PROTEIN_KINASE_DOM"/>
    <property type="match status" value="1"/>
</dbReference>
<dbReference type="Proteomes" id="UP000179807">
    <property type="component" value="Unassembled WGS sequence"/>
</dbReference>
<comment type="caution">
    <text evidence="7">The sequence shown here is derived from an EMBL/GenBank/DDBJ whole genome shotgun (WGS) entry which is preliminary data.</text>
</comment>
<accession>A0A1J4KI79</accession>
<dbReference type="VEuPathDB" id="TrichDB:TRFO_19591"/>
<dbReference type="PANTHER" id="PTHR24058:SF17">
    <property type="entry name" value="HOMEODOMAIN INTERACTING PROTEIN KINASE, ISOFORM D"/>
    <property type="match status" value="1"/>
</dbReference>
<keyword evidence="8" id="KW-1185">Reference proteome</keyword>
<proteinExistence type="predicted"/>
<dbReference type="InterPro" id="IPR011009">
    <property type="entry name" value="Kinase-like_dom_sf"/>
</dbReference>
<dbReference type="Gene3D" id="1.10.510.10">
    <property type="entry name" value="Transferase(Phosphotransferase) domain 1"/>
    <property type="match status" value="1"/>
</dbReference>
<dbReference type="SMART" id="SM00220">
    <property type="entry name" value="S_TKc"/>
    <property type="match status" value="1"/>
</dbReference>
<keyword evidence="2" id="KW-0808">Transferase</keyword>
<dbReference type="GO" id="GO:0005737">
    <property type="term" value="C:cytoplasm"/>
    <property type="evidence" value="ECO:0007669"/>
    <property type="project" value="TreeGrafter"/>
</dbReference>
<dbReference type="PROSITE" id="PS00108">
    <property type="entry name" value="PROTEIN_KINASE_ST"/>
    <property type="match status" value="1"/>
</dbReference>
<dbReference type="EMBL" id="MLAK01000598">
    <property type="protein sequence ID" value="OHT10915.1"/>
    <property type="molecule type" value="Genomic_DNA"/>
</dbReference>
<keyword evidence="4" id="KW-0418">Kinase</keyword>
<dbReference type="GeneID" id="94835587"/>
<organism evidence="7 8">
    <name type="scientific">Tritrichomonas foetus</name>
    <dbReference type="NCBI Taxonomy" id="1144522"/>
    <lineage>
        <taxon>Eukaryota</taxon>
        <taxon>Metamonada</taxon>
        <taxon>Parabasalia</taxon>
        <taxon>Tritrichomonadida</taxon>
        <taxon>Tritrichomonadidae</taxon>
        <taxon>Tritrichomonas</taxon>
    </lineage>
</organism>
<sequence>MIRECLNGLNELWKLGFVHSDIKPDNITVERQTKFHIIDYGNVSKPQKKNPAIVGAVVYRSPEQVLGIEHTYKSDIWSLGVTAAMLYLGYGIYDGLLFDADEEEQLFHQFINRFGPIDKTFFEMIPEATTKQYFTKGDFKKMIPMDVFYRKNYENGQQKANISYLKMSFFELFHNWRTIFYENDPERCKEEIKQSELLYDLLVKMMKINPNERIGYNEILNHEFMKI</sequence>